<feature type="non-terminal residue" evidence="11">
    <location>
        <position position="1"/>
    </location>
</feature>
<dbReference type="GO" id="GO:0002181">
    <property type="term" value="P:cytoplasmic translation"/>
    <property type="evidence" value="ECO:0007669"/>
    <property type="project" value="TreeGrafter"/>
</dbReference>
<dbReference type="Gene3D" id="3.40.1120.10">
    <property type="entry name" value="Ribosomal protein l15e"/>
    <property type="match status" value="1"/>
</dbReference>
<accession>A0A147BHZ4</accession>
<dbReference type="EMBL" id="GEGO01005023">
    <property type="protein sequence ID" value="JAR90381.1"/>
    <property type="molecule type" value="Transcribed_RNA"/>
</dbReference>
<proteinExistence type="inferred from homology"/>
<evidence type="ECO:0000256" key="7">
    <source>
        <dbReference type="RuleBase" id="RU000663"/>
    </source>
</evidence>
<dbReference type="InterPro" id="IPR024794">
    <property type="entry name" value="Rbsml_eL15_core_dom_sf"/>
</dbReference>
<dbReference type="AlphaFoldDB" id="A0A147BHZ4"/>
<dbReference type="PANTHER" id="PTHR11847">
    <property type="entry name" value="RIBOSOMAL PROTEIN L15"/>
    <property type="match status" value="1"/>
</dbReference>
<keyword evidence="5" id="KW-0539">Nucleus</keyword>
<keyword evidence="3 7" id="KW-0689">Ribosomal protein</keyword>
<dbReference type="GO" id="GO:0005634">
    <property type="term" value="C:nucleus"/>
    <property type="evidence" value="ECO:0007669"/>
    <property type="project" value="UniProtKB-SubCell"/>
</dbReference>
<evidence type="ECO:0000259" key="10">
    <source>
        <dbReference type="Pfam" id="PF18517"/>
    </source>
</evidence>
<dbReference type="Pfam" id="PF03962">
    <property type="entry name" value="Mnd1"/>
    <property type="match status" value="1"/>
</dbReference>
<evidence type="ECO:0000256" key="2">
    <source>
        <dbReference type="ARBA" id="ARBA00006857"/>
    </source>
</evidence>
<dbReference type="InterPro" id="IPR040661">
    <property type="entry name" value="LZ3wCH"/>
</dbReference>
<keyword evidence="4 8" id="KW-0175">Coiled coil</keyword>
<feature type="domain" description="Mnd1 HTH" evidence="9">
    <location>
        <begin position="1"/>
        <end position="53"/>
    </location>
</feature>
<feature type="coiled-coil region" evidence="8">
    <location>
        <begin position="61"/>
        <end position="150"/>
    </location>
</feature>
<dbReference type="PANTHER" id="PTHR11847:SF4">
    <property type="entry name" value="LARGE RIBOSOMAL SUBUNIT PROTEIN EL15"/>
    <property type="match status" value="1"/>
</dbReference>
<name>A0A147BHZ4_IXORI</name>
<reference evidence="11" key="1">
    <citation type="journal article" date="2018" name="PLoS Negl. Trop. Dis.">
        <title>Sialome diversity of ticks revealed by RNAseq of single tick salivary glands.</title>
        <authorList>
            <person name="Perner J."/>
            <person name="Kropackova S."/>
            <person name="Kopacek P."/>
            <person name="Ribeiro J.M."/>
        </authorList>
    </citation>
    <scope>NUCLEOTIDE SEQUENCE</scope>
    <source>
        <strain evidence="11">Siblings of single egg batch collected in Ceske Budejovice</strain>
        <tissue evidence="11">Salivary glands</tissue>
    </source>
</reference>
<dbReference type="Pfam" id="PF18517">
    <property type="entry name" value="LZ3wCH"/>
    <property type="match status" value="1"/>
</dbReference>
<sequence length="274" mass="31683">KKDVFQLKELEKIAPKEKGVIAQAVKDVVQSLVDDGLVDSEKIGTSVYFWSFPSKAISTRKRKIEDLKAKLEDVCKKLKAVEAQVEKVQAGREDSSERTQLLGTLAETEAECQALKAQVQQHRDCDPEVLEEVKAQAVTAKEAANRWTDNIFGIKSWAKNKFFIEESLLNKQFSIPEHIMGAYKYMQELWRKKQSDVMRFLLRLRCWHYRQLNTCHRAPRPPRPDKARRLGYRVKQGYVIYRIRIRRGGRKKQVLKGCTYGKPKNHGVNSLKPV</sequence>
<dbReference type="SMART" id="SM01384">
    <property type="entry name" value="Ribosomal_L15e"/>
    <property type="match status" value="1"/>
</dbReference>
<evidence type="ECO:0000256" key="4">
    <source>
        <dbReference type="ARBA" id="ARBA00023054"/>
    </source>
</evidence>
<dbReference type="GO" id="GO:0022625">
    <property type="term" value="C:cytosolic large ribosomal subunit"/>
    <property type="evidence" value="ECO:0007669"/>
    <property type="project" value="TreeGrafter"/>
</dbReference>
<evidence type="ECO:0000256" key="8">
    <source>
        <dbReference type="SAM" id="Coils"/>
    </source>
</evidence>
<evidence type="ECO:0000259" key="9">
    <source>
        <dbReference type="Pfam" id="PF03962"/>
    </source>
</evidence>
<comment type="similarity">
    <text evidence="2 7">Belongs to the eukaryotic ribosomal protein eL15 family.</text>
</comment>
<evidence type="ECO:0000256" key="5">
    <source>
        <dbReference type="ARBA" id="ARBA00023242"/>
    </source>
</evidence>
<feature type="domain" description="Leucine zipper with capping helix" evidence="10">
    <location>
        <begin position="128"/>
        <end position="177"/>
    </location>
</feature>
<evidence type="ECO:0000256" key="1">
    <source>
        <dbReference type="ARBA" id="ARBA00004123"/>
    </source>
</evidence>
<dbReference type="InterPro" id="IPR012678">
    <property type="entry name" value="Ribosomal_uL23/eL15/eS24_sf"/>
</dbReference>
<dbReference type="InterPro" id="IPR000439">
    <property type="entry name" value="Ribosomal_eL15"/>
</dbReference>
<evidence type="ECO:0000313" key="11">
    <source>
        <dbReference type="EMBL" id="JAR90381.1"/>
    </source>
</evidence>
<dbReference type="SUPFAM" id="SSF54189">
    <property type="entry name" value="Ribosomal proteins S24e, L23 and L15e"/>
    <property type="match status" value="1"/>
</dbReference>
<dbReference type="GO" id="GO:0003735">
    <property type="term" value="F:structural constituent of ribosome"/>
    <property type="evidence" value="ECO:0007669"/>
    <property type="project" value="InterPro"/>
</dbReference>
<evidence type="ECO:0000256" key="6">
    <source>
        <dbReference type="ARBA" id="ARBA00023274"/>
    </source>
</evidence>
<organism evidence="11">
    <name type="scientific">Ixodes ricinus</name>
    <name type="common">Common tick</name>
    <name type="synonym">Acarus ricinus</name>
    <dbReference type="NCBI Taxonomy" id="34613"/>
    <lineage>
        <taxon>Eukaryota</taxon>
        <taxon>Metazoa</taxon>
        <taxon>Ecdysozoa</taxon>
        <taxon>Arthropoda</taxon>
        <taxon>Chelicerata</taxon>
        <taxon>Arachnida</taxon>
        <taxon>Acari</taxon>
        <taxon>Parasitiformes</taxon>
        <taxon>Ixodida</taxon>
        <taxon>Ixodoidea</taxon>
        <taxon>Ixodidae</taxon>
        <taxon>Ixodinae</taxon>
        <taxon>Ixodes</taxon>
    </lineage>
</organism>
<feature type="non-terminal residue" evidence="11">
    <location>
        <position position="274"/>
    </location>
</feature>
<keyword evidence="6 7" id="KW-0687">Ribonucleoprotein</keyword>
<comment type="subcellular location">
    <subcellularLocation>
        <location evidence="1">Nucleus</location>
    </subcellularLocation>
</comment>
<dbReference type="Pfam" id="PF00827">
    <property type="entry name" value="Ribosomal_L15e"/>
    <property type="match status" value="1"/>
</dbReference>
<protein>
    <recommendedName>
        <fullName evidence="7">Ribosomal protein L15</fullName>
    </recommendedName>
</protein>
<dbReference type="GO" id="GO:0003723">
    <property type="term" value="F:RNA binding"/>
    <property type="evidence" value="ECO:0007669"/>
    <property type="project" value="TreeGrafter"/>
</dbReference>
<dbReference type="InterPro" id="IPR040453">
    <property type="entry name" value="Mnd1_HTH"/>
</dbReference>
<evidence type="ECO:0000256" key="3">
    <source>
        <dbReference type="ARBA" id="ARBA00022980"/>
    </source>
</evidence>